<feature type="chain" id="PRO_5046664728" evidence="3">
    <location>
        <begin position="23"/>
        <end position="325"/>
    </location>
</feature>
<dbReference type="RefSeq" id="WP_273596935.1">
    <property type="nucleotide sequence ID" value="NZ_JAQQXS010000009.1"/>
</dbReference>
<protein>
    <submittedName>
        <fullName evidence="5">YCF48-related protein</fullName>
    </submittedName>
</protein>
<dbReference type="InterPro" id="IPR028203">
    <property type="entry name" value="PSII_CF48-like_dom"/>
</dbReference>
<evidence type="ECO:0000256" key="3">
    <source>
        <dbReference type="SAM" id="SignalP"/>
    </source>
</evidence>
<dbReference type="CDD" id="cd15482">
    <property type="entry name" value="Sialidase_non-viral"/>
    <property type="match status" value="1"/>
</dbReference>
<feature type="signal peptide" evidence="3">
    <location>
        <begin position="1"/>
        <end position="22"/>
    </location>
</feature>
<dbReference type="Pfam" id="PF14870">
    <property type="entry name" value="PSII_BNR"/>
    <property type="match status" value="2"/>
</dbReference>
<dbReference type="Proteomes" id="UP001219862">
    <property type="component" value="Unassembled WGS sequence"/>
</dbReference>
<gene>
    <name evidence="5" type="ORF">PRZ01_11520</name>
</gene>
<organism evidence="5 6">
    <name type="scientific">Roseateles koreensis</name>
    <dbReference type="NCBI Taxonomy" id="2987526"/>
    <lineage>
        <taxon>Bacteria</taxon>
        <taxon>Pseudomonadati</taxon>
        <taxon>Pseudomonadota</taxon>
        <taxon>Betaproteobacteria</taxon>
        <taxon>Burkholderiales</taxon>
        <taxon>Sphaerotilaceae</taxon>
        <taxon>Roseateles</taxon>
    </lineage>
</organism>
<dbReference type="Gene3D" id="2.130.10.10">
    <property type="entry name" value="YVTN repeat-like/Quinoprotein amine dehydrogenase"/>
    <property type="match status" value="2"/>
</dbReference>
<name>A0ABT5KSA5_9BURK</name>
<accession>A0ABT5KSA5</accession>
<sequence>MRAAFRAMAITAALAAAWPGQAAEPAPTPVQLRPATRSAHAQQAPILAAAWAGARAVAVGAHGTVLLSDDRGASWRQASMVPTQLTLTGLSFANEREGWAVGHGGVVLHTQDGGERWQLQRSELSRDRPLFAVHFFDRERGVAVGLWSLVLLTRDGGRHWQTQELAPPPGYQRADLNLFGLFAGPEGGLYAAAEKGYVLHSADGGQSWDYLSTGYRGSFWSGLALPDGVLLVGGLRGALYRSGDNGRSWSRIEQASKAAITAWAQTGERSCIAVGQDGLQLLSVDNGASFRAAPRQDRARLAAVLANEDRPALLFSGQGPLTSQP</sequence>
<feature type="domain" description="Photosynthesis system II assembly factor Ycf48/Hcf136-like" evidence="4">
    <location>
        <begin position="123"/>
        <end position="288"/>
    </location>
</feature>
<dbReference type="PANTHER" id="PTHR47199">
    <property type="entry name" value="PHOTOSYSTEM II STABILITY/ASSEMBLY FACTOR HCF136, CHLOROPLASTIC"/>
    <property type="match status" value="1"/>
</dbReference>
<dbReference type="SUPFAM" id="SSF110296">
    <property type="entry name" value="Oligoxyloglucan reducing end-specific cellobiohydrolase"/>
    <property type="match status" value="1"/>
</dbReference>
<evidence type="ECO:0000256" key="2">
    <source>
        <dbReference type="ARBA" id="ARBA00023276"/>
    </source>
</evidence>
<reference evidence="5 6" key="1">
    <citation type="submission" date="2022-10" db="EMBL/GenBank/DDBJ databases">
        <title>paucibacter sp. hw8 Genome sequencing.</title>
        <authorList>
            <person name="Park S."/>
        </authorList>
    </citation>
    <scope>NUCLEOTIDE SEQUENCE [LARGE SCALE GENOMIC DNA]</scope>
    <source>
        <strain evidence="6">hw8</strain>
    </source>
</reference>
<dbReference type="InterPro" id="IPR015943">
    <property type="entry name" value="WD40/YVTN_repeat-like_dom_sf"/>
</dbReference>
<keyword evidence="3" id="KW-0732">Signal</keyword>
<evidence type="ECO:0000259" key="4">
    <source>
        <dbReference type="Pfam" id="PF14870"/>
    </source>
</evidence>
<keyword evidence="1" id="KW-0602">Photosynthesis</keyword>
<evidence type="ECO:0000313" key="6">
    <source>
        <dbReference type="Proteomes" id="UP001219862"/>
    </source>
</evidence>
<proteinExistence type="predicted"/>
<dbReference type="EMBL" id="JAQQXS010000009">
    <property type="protein sequence ID" value="MDC8785822.1"/>
    <property type="molecule type" value="Genomic_DNA"/>
</dbReference>
<evidence type="ECO:0000256" key="1">
    <source>
        <dbReference type="ARBA" id="ARBA00022531"/>
    </source>
</evidence>
<evidence type="ECO:0000313" key="5">
    <source>
        <dbReference type="EMBL" id="MDC8785822.1"/>
    </source>
</evidence>
<keyword evidence="2" id="KW-0604">Photosystem II</keyword>
<dbReference type="PANTHER" id="PTHR47199:SF2">
    <property type="entry name" value="PHOTOSYSTEM II STABILITY_ASSEMBLY FACTOR HCF136, CHLOROPLASTIC"/>
    <property type="match status" value="1"/>
</dbReference>
<keyword evidence="6" id="KW-1185">Reference proteome</keyword>
<comment type="caution">
    <text evidence="5">The sequence shown here is derived from an EMBL/GenBank/DDBJ whole genome shotgun (WGS) entry which is preliminary data.</text>
</comment>
<feature type="domain" description="Photosynthesis system II assembly factor Ycf48/Hcf136-like" evidence="4">
    <location>
        <begin position="58"/>
        <end position="118"/>
    </location>
</feature>